<proteinExistence type="predicted"/>
<feature type="region of interest" description="Disordered" evidence="1">
    <location>
        <begin position="51"/>
        <end position="171"/>
    </location>
</feature>
<feature type="compositionally biased region" description="Basic and acidic residues" evidence="1">
    <location>
        <begin position="52"/>
        <end position="64"/>
    </location>
</feature>
<feature type="non-terminal residue" evidence="2">
    <location>
        <position position="1"/>
    </location>
</feature>
<feature type="compositionally biased region" description="Basic and acidic residues" evidence="1">
    <location>
        <begin position="84"/>
        <end position="106"/>
    </location>
</feature>
<evidence type="ECO:0000313" key="2">
    <source>
        <dbReference type="EMBL" id="KAF9977666.1"/>
    </source>
</evidence>
<gene>
    <name evidence="2" type="ORF">BGZ65_007310</name>
</gene>
<keyword evidence="3" id="KW-1185">Reference proteome</keyword>
<accession>A0A9P6JGU8</accession>
<comment type="caution">
    <text evidence="2">The sequence shown here is derived from an EMBL/GenBank/DDBJ whole genome shotgun (WGS) entry which is preliminary data.</text>
</comment>
<evidence type="ECO:0000313" key="3">
    <source>
        <dbReference type="Proteomes" id="UP000749646"/>
    </source>
</evidence>
<dbReference type="OrthoDB" id="1924287at2759"/>
<protein>
    <submittedName>
        <fullName evidence="2">Uncharacterized protein</fullName>
    </submittedName>
</protein>
<reference evidence="2" key="1">
    <citation type="journal article" date="2020" name="Fungal Divers.">
        <title>Resolving the Mortierellaceae phylogeny through synthesis of multi-gene phylogenetics and phylogenomics.</title>
        <authorList>
            <person name="Vandepol N."/>
            <person name="Liber J."/>
            <person name="Desiro A."/>
            <person name="Na H."/>
            <person name="Kennedy M."/>
            <person name="Barry K."/>
            <person name="Grigoriev I.V."/>
            <person name="Miller A.N."/>
            <person name="O'Donnell K."/>
            <person name="Stajich J.E."/>
            <person name="Bonito G."/>
        </authorList>
    </citation>
    <scope>NUCLEOTIDE SEQUENCE</scope>
    <source>
        <strain evidence="2">MES-2147</strain>
    </source>
</reference>
<dbReference type="Proteomes" id="UP000749646">
    <property type="component" value="Unassembled WGS sequence"/>
</dbReference>
<sequence length="171" mass="19109">YYAAVDTLWREVDLQSVESFILFSRALDPEFSYMDTSSSIRMKLYHHTIGRSVDDTDYPSRRQDYEDEDENMEEDDYDDDDDNKGDHEEDKYETFSGIDDRQREGIFKTANGEEGGRRRRSGRLSLSSTTSSGSEASTASISTTTSASSASSASSSSTSTSSYSLSFLPIP</sequence>
<dbReference type="EMBL" id="JAAAHW010004173">
    <property type="protein sequence ID" value="KAF9977666.1"/>
    <property type="molecule type" value="Genomic_DNA"/>
</dbReference>
<evidence type="ECO:0000256" key="1">
    <source>
        <dbReference type="SAM" id="MobiDB-lite"/>
    </source>
</evidence>
<organism evidence="2 3">
    <name type="scientific">Modicella reniformis</name>
    <dbReference type="NCBI Taxonomy" id="1440133"/>
    <lineage>
        <taxon>Eukaryota</taxon>
        <taxon>Fungi</taxon>
        <taxon>Fungi incertae sedis</taxon>
        <taxon>Mucoromycota</taxon>
        <taxon>Mortierellomycotina</taxon>
        <taxon>Mortierellomycetes</taxon>
        <taxon>Mortierellales</taxon>
        <taxon>Mortierellaceae</taxon>
        <taxon>Modicella</taxon>
    </lineage>
</organism>
<dbReference type="AlphaFoldDB" id="A0A9P6JGU8"/>
<feature type="non-terminal residue" evidence="2">
    <location>
        <position position="171"/>
    </location>
</feature>
<name>A0A9P6JGU8_9FUNG</name>
<feature type="compositionally biased region" description="Acidic residues" evidence="1">
    <location>
        <begin position="65"/>
        <end position="83"/>
    </location>
</feature>
<feature type="compositionally biased region" description="Low complexity" evidence="1">
    <location>
        <begin position="123"/>
        <end position="171"/>
    </location>
</feature>